<keyword evidence="3" id="KW-1185">Reference proteome</keyword>
<feature type="transmembrane region" description="Helical" evidence="1">
    <location>
        <begin position="195"/>
        <end position="214"/>
    </location>
</feature>
<feature type="transmembrane region" description="Helical" evidence="1">
    <location>
        <begin position="296"/>
        <end position="317"/>
    </location>
</feature>
<gene>
    <name evidence="2" type="ORF">V8N49_22130</name>
</gene>
<dbReference type="RefSeq" id="WP_336204001.1">
    <property type="nucleotide sequence ID" value="NZ_JBANEI010000025.1"/>
</dbReference>
<protein>
    <submittedName>
        <fullName evidence="2">Glucosyltransferase domain-containing protein</fullName>
    </submittedName>
</protein>
<name>A0ABU8DNF5_ERWAP</name>
<accession>A0ABU8DNF5</accession>
<sequence>MTASEIQPVSRLRQIVFTFAIALLATLPVWTSKLYYRDDLYRIFNGSTSAWLSNGRPMTWLLQSMLSFSSNLSDISPLNLLIGLLALSIASVIYIEKLRIPLTGYWALIPPLFIILNPFLVQCLLYAYDSLTILLAFAIAMMASLKLRPGGLQQLILDVLLLLMVLTLYQSGLNLFIGCVALLAVCRIIQHLPVWQWLGVKIFALLIAVLIYKYGISGPLIDKVDLYSMQHNQLLIPGPGALHILTESIRRYYSLFFSAYPGWRAGFVWGPVLFAAVGLGITGIRLKQQQRLNVSTLLLLSTTLPVAIASVAGLSLMLASPVFVPRMLAAWGVTLLFCFYISVQAWPALRRWLAGLSGVLLLYHLVVMLACFNTVVNSQRYEFSVMAQIKSDFYRLPARSIDSMAFIGQLDDAPEVRTNIKNLPLINNIRMKMLGESEPWIWQALIAHADLPLKSIRATELIRAAKPHNYLSQGPEYDAYVVNSTLVIDFRKSGRVVEADAQ</sequence>
<feature type="transmembrane region" description="Helical" evidence="1">
    <location>
        <begin position="75"/>
        <end position="95"/>
    </location>
</feature>
<feature type="transmembrane region" description="Helical" evidence="1">
    <location>
        <begin position="265"/>
        <end position="284"/>
    </location>
</feature>
<feature type="transmembrane region" description="Helical" evidence="1">
    <location>
        <begin position="126"/>
        <end position="147"/>
    </location>
</feature>
<evidence type="ECO:0000313" key="3">
    <source>
        <dbReference type="Proteomes" id="UP001306592"/>
    </source>
</evidence>
<feature type="transmembrane region" description="Helical" evidence="1">
    <location>
        <begin position="102"/>
        <end position="120"/>
    </location>
</feature>
<comment type="caution">
    <text evidence="2">The sequence shown here is derived from an EMBL/GenBank/DDBJ whole genome shotgun (WGS) entry which is preliminary data.</text>
</comment>
<dbReference type="Pfam" id="PF14264">
    <property type="entry name" value="Glucos_trans_II"/>
    <property type="match status" value="1"/>
</dbReference>
<dbReference type="Proteomes" id="UP001306592">
    <property type="component" value="Unassembled WGS sequence"/>
</dbReference>
<proteinExistence type="predicted"/>
<keyword evidence="1" id="KW-0472">Membrane</keyword>
<dbReference type="InterPro" id="IPR025686">
    <property type="entry name" value="Glucos_trans_II"/>
</dbReference>
<feature type="transmembrane region" description="Helical" evidence="1">
    <location>
        <begin position="12"/>
        <end position="31"/>
    </location>
</feature>
<keyword evidence="1" id="KW-1133">Transmembrane helix</keyword>
<dbReference type="EMBL" id="JBANEI010000025">
    <property type="protein sequence ID" value="MEI2684340.1"/>
    <property type="molecule type" value="Genomic_DNA"/>
</dbReference>
<evidence type="ECO:0000256" key="1">
    <source>
        <dbReference type="SAM" id="Phobius"/>
    </source>
</evidence>
<feature type="transmembrane region" description="Helical" evidence="1">
    <location>
        <begin position="353"/>
        <end position="376"/>
    </location>
</feature>
<reference evidence="2 3" key="1">
    <citation type="submission" date="2024-02" db="EMBL/GenBank/DDBJ databases">
        <title>First report Erwinia aphidicola in onion in Chile.</title>
        <authorList>
            <person name="Valenzuela M."/>
            <person name="Pena M."/>
            <person name="Dutta B."/>
        </authorList>
    </citation>
    <scope>NUCLEOTIDE SEQUENCE [LARGE SCALE GENOMIC DNA]</scope>
    <source>
        <strain evidence="2 3">QCJ3A</strain>
    </source>
</reference>
<evidence type="ECO:0000313" key="2">
    <source>
        <dbReference type="EMBL" id="MEI2684340.1"/>
    </source>
</evidence>
<keyword evidence="1" id="KW-0812">Transmembrane</keyword>
<organism evidence="2 3">
    <name type="scientific">Erwinia aphidicola</name>
    <dbReference type="NCBI Taxonomy" id="68334"/>
    <lineage>
        <taxon>Bacteria</taxon>
        <taxon>Pseudomonadati</taxon>
        <taxon>Pseudomonadota</taxon>
        <taxon>Gammaproteobacteria</taxon>
        <taxon>Enterobacterales</taxon>
        <taxon>Erwiniaceae</taxon>
        <taxon>Erwinia</taxon>
    </lineage>
</organism>
<feature type="transmembrane region" description="Helical" evidence="1">
    <location>
        <begin position="323"/>
        <end position="341"/>
    </location>
</feature>
<feature type="transmembrane region" description="Helical" evidence="1">
    <location>
        <begin position="159"/>
        <end position="183"/>
    </location>
</feature>